<reference evidence="2 3" key="1">
    <citation type="journal article" date="2013" name="Curr. Biol.">
        <title>The Genome of the Foraminiferan Reticulomyxa filosa.</title>
        <authorList>
            <person name="Glockner G."/>
            <person name="Hulsmann N."/>
            <person name="Schleicher M."/>
            <person name="Noegel A.A."/>
            <person name="Eichinger L."/>
            <person name="Gallinger C."/>
            <person name="Pawlowski J."/>
            <person name="Sierra R."/>
            <person name="Euteneuer U."/>
            <person name="Pillet L."/>
            <person name="Moustafa A."/>
            <person name="Platzer M."/>
            <person name="Groth M."/>
            <person name="Szafranski K."/>
            <person name="Schliwa M."/>
        </authorList>
    </citation>
    <scope>NUCLEOTIDE SEQUENCE [LARGE SCALE GENOMIC DNA]</scope>
</reference>
<dbReference type="Proteomes" id="UP000023152">
    <property type="component" value="Unassembled WGS sequence"/>
</dbReference>
<evidence type="ECO:0000313" key="3">
    <source>
        <dbReference type="Proteomes" id="UP000023152"/>
    </source>
</evidence>
<keyword evidence="3" id="KW-1185">Reference proteome</keyword>
<comment type="caution">
    <text evidence="2">The sequence shown here is derived from an EMBL/GenBank/DDBJ whole genome shotgun (WGS) entry which is preliminary data.</text>
</comment>
<evidence type="ECO:0000256" key="1">
    <source>
        <dbReference type="SAM" id="Phobius"/>
    </source>
</evidence>
<keyword evidence="1" id="KW-0812">Transmembrane</keyword>
<gene>
    <name evidence="2" type="ORF">RFI_02943</name>
</gene>
<feature type="transmembrane region" description="Helical" evidence="1">
    <location>
        <begin position="107"/>
        <end position="127"/>
    </location>
</feature>
<protein>
    <submittedName>
        <fullName evidence="2">Uncharacterized protein</fullName>
    </submittedName>
</protein>
<name>X6P7H4_RETFI</name>
<keyword evidence="1" id="KW-0472">Membrane</keyword>
<dbReference type="EMBL" id="ASPP01002825">
    <property type="protein sequence ID" value="ETO34151.1"/>
    <property type="molecule type" value="Genomic_DNA"/>
</dbReference>
<organism evidence="2 3">
    <name type="scientific">Reticulomyxa filosa</name>
    <dbReference type="NCBI Taxonomy" id="46433"/>
    <lineage>
        <taxon>Eukaryota</taxon>
        <taxon>Sar</taxon>
        <taxon>Rhizaria</taxon>
        <taxon>Retaria</taxon>
        <taxon>Foraminifera</taxon>
        <taxon>Monothalamids</taxon>
        <taxon>Reticulomyxidae</taxon>
        <taxon>Reticulomyxa</taxon>
    </lineage>
</organism>
<accession>X6P7H4</accession>
<sequence length="178" mass="20473">MTNQEWFEYYKEHHRESSQLSMSLPNLLSPNNSNTKYTNDELLGTIEEHKTVDEKDALNNDNGEQTNLELSQKIQTVLKEEIVAVKDTIRHEFQLVGNDFIQNFKSLATNVSIGSLVLFLFYIASFATPQRRRQLITILAGPFAWLFRATSRNKTKGPKTPFCNLILRPDFGLKSSYI</sequence>
<keyword evidence="1" id="KW-1133">Transmembrane helix</keyword>
<proteinExistence type="predicted"/>
<evidence type="ECO:0000313" key="2">
    <source>
        <dbReference type="EMBL" id="ETO34151.1"/>
    </source>
</evidence>
<dbReference type="AlphaFoldDB" id="X6P7H4"/>